<sequence>SSLFLSEDFRIYTYNDKGWLRSDAADVQEDCYYRGYVEGFPGSMVTLSTCSGLRGLLQFDNRSYGIEPLQYSPAFEHLVYPLRNENTAGSRFASVHPERAKDEVAAEDVIVRMRGPQVSEASPKPPSYVEIYVVMDKALYNYMGSDRNVVTQRIIQVFGFVNSLFNPLNVTVVLSSLELWVDENKIPTTGEAGEILQHFLQWKESYLVLRPYDVAYLFVCVGEEERVGEGECRELPGWKGAAGGTAAFQKGVTLESFSIVLAQLLGLSLGMSYDGAGRCRCPGSVCVMNAEALRFGGAKAFSSCSAADLESFLLQNRGDCLLNRPRLGGPASGKAAVCGNGVVERGEQCDCGNIEACATDKCCGMDCRFKPGVKCATGLCCDGCQFKPRNSKCRPPADAQCDLPEFCNGSSGACPADLYVQDGHGCARGAGYCYGGRCRAADLQCQRLYGRGSRNAPTACYEEVNSQRDRFGNCGLSTRQNLKACIWRNLKCGKLICTYPSRHPLATTTAAVIYAQVREHLCVSLDYVNASAKTNTLVEPGTKCGPGKVCINNTCHPHSVLGYDCNSEVKCHGHGVCNNRKNCHCNPGWKPPDCKAAGSSLGGSVDSGLP</sequence>
<evidence type="ECO:0000259" key="8">
    <source>
        <dbReference type="PROSITE" id="PS50026"/>
    </source>
</evidence>
<evidence type="ECO:0000256" key="5">
    <source>
        <dbReference type="ARBA" id="ARBA00023157"/>
    </source>
</evidence>
<dbReference type="SUPFAM" id="SSF57552">
    <property type="entry name" value="Blood coagulation inhibitor (disintegrin)"/>
    <property type="match status" value="1"/>
</dbReference>
<dbReference type="PROSITE" id="PS50214">
    <property type="entry name" value="DISINTEGRIN_2"/>
    <property type="match status" value="1"/>
</dbReference>
<feature type="non-terminal residue" evidence="11">
    <location>
        <position position="1"/>
    </location>
</feature>
<dbReference type="AlphaFoldDB" id="A0A7K4KT89"/>
<feature type="domain" description="Peptidase M12B" evidence="10">
    <location>
        <begin position="127"/>
        <end position="325"/>
    </location>
</feature>
<evidence type="ECO:0000256" key="7">
    <source>
        <dbReference type="PROSITE-ProRule" id="PRU00276"/>
    </source>
</evidence>
<protein>
    <submittedName>
        <fullName evidence="11">ADAM2 protein</fullName>
    </submittedName>
</protein>
<proteinExistence type="predicted"/>
<dbReference type="GO" id="GO:0007155">
    <property type="term" value="P:cell adhesion"/>
    <property type="evidence" value="ECO:0007669"/>
    <property type="project" value="TreeGrafter"/>
</dbReference>
<reference evidence="11 12" key="1">
    <citation type="submission" date="2019-09" db="EMBL/GenBank/DDBJ databases">
        <title>Bird 10,000 Genomes (B10K) Project - Family phase.</title>
        <authorList>
            <person name="Zhang G."/>
        </authorList>
    </citation>
    <scope>NUCLEOTIDE SEQUENCE [LARGE SCALE GENOMIC DNA]</scope>
    <source>
        <strain evidence="11">B10K-MSB-42743</strain>
        <tissue evidence="11">Heart</tissue>
    </source>
</reference>
<dbReference type="InterPro" id="IPR001762">
    <property type="entry name" value="Disintegrin_dom"/>
</dbReference>
<dbReference type="InterPro" id="IPR001590">
    <property type="entry name" value="Peptidase_M12B"/>
</dbReference>
<dbReference type="Proteomes" id="UP000545332">
    <property type="component" value="Unassembled WGS sequence"/>
</dbReference>
<dbReference type="InterPro" id="IPR000742">
    <property type="entry name" value="EGF"/>
</dbReference>
<keyword evidence="6" id="KW-0245">EGF-like domain</keyword>
<dbReference type="Pfam" id="PF00200">
    <property type="entry name" value="Disintegrin"/>
    <property type="match status" value="1"/>
</dbReference>
<organism evidence="11 12">
    <name type="scientific">Crypturellus soui</name>
    <dbReference type="NCBI Taxonomy" id="458187"/>
    <lineage>
        <taxon>Eukaryota</taxon>
        <taxon>Metazoa</taxon>
        <taxon>Chordata</taxon>
        <taxon>Craniata</taxon>
        <taxon>Vertebrata</taxon>
        <taxon>Euteleostomi</taxon>
        <taxon>Archelosauria</taxon>
        <taxon>Archosauria</taxon>
        <taxon>Dinosauria</taxon>
        <taxon>Saurischia</taxon>
        <taxon>Theropoda</taxon>
        <taxon>Coelurosauria</taxon>
        <taxon>Aves</taxon>
        <taxon>Palaeognathae</taxon>
        <taxon>Tinamiformes</taxon>
        <taxon>Tinamidae</taxon>
        <taxon>Crypturellus</taxon>
    </lineage>
</organism>
<evidence type="ECO:0000259" key="9">
    <source>
        <dbReference type="PROSITE" id="PS50214"/>
    </source>
</evidence>
<evidence type="ECO:0000259" key="10">
    <source>
        <dbReference type="PROSITE" id="PS50215"/>
    </source>
</evidence>
<dbReference type="GO" id="GO:0007339">
    <property type="term" value="P:binding of sperm to zona pellucida"/>
    <property type="evidence" value="ECO:0007669"/>
    <property type="project" value="TreeGrafter"/>
</dbReference>
<evidence type="ECO:0000313" key="12">
    <source>
        <dbReference type="Proteomes" id="UP000545332"/>
    </source>
</evidence>
<comment type="subcellular location">
    <subcellularLocation>
        <location evidence="1">Membrane</location>
        <topology evidence="1">Single-pass membrane protein</topology>
    </subcellularLocation>
</comment>
<dbReference type="InterPro" id="IPR006586">
    <property type="entry name" value="ADAM_Cys-rich"/>
</dbReference>
<dbReference type="SMART" id="SM00050">
    <property type="entry name" value="DISIN"/>
    <property type="match status" value="1"/>
</dbReference>
<evidence type="ECO:0000256" key="1">
    <source>
        <dbReference type="ARBA" id="ARBA00004167"/>
    </source>
</evidence>
<dbReference type="CDD" id="cd04269">
    <property type="entry name" value="ZnMc_adamalysin_II_like"/>
    <property type="match status" value="1"/>
</dbReference>
<dbReference type="GO" id="GO:0008584">
    <property type="term" value="P:male gonad development"/>
    <property type="evidence" value="ECO:0007669"/>
    <property type="project" value="TreeGrafter"/>
</dbReference>
<dbReference type="OrthoDB" id="5951731at2759"/>
<dbReference type="PROSITE" id="PS01186">
    <property type="entry name" value="EGF_2"/>
    <property type="match status" value="1"/>
</dbReference>
<keyword evidence="12" id="KW-1185">Reference proteome</keyword>
<feature type="domain" description="EGF-like" evidence="8">
    <location>
        <begin position="561"/>
        <end position="595"/>
    </location>
</feature>
<dbReference type="PANTHER" id="PTHR11905:SF158">
    <property type="entry name" value="DISINTEGRIN AND METALLOPROTEINASE DOMAIN-CONTAINING PROTEIN 18"/>
    <property type="match status" value="1"/>
</dbReference>
<dbReference type="GO" id="GO:0004222">
    <property type="term" value="F:metalloendopeptidase activity"/>
    <property type="evidence" value="ECO:0007669"/>
    <property type="project" value="InterPro"/>
</dbReference>
<dbReference type="Gene3D" id="3.40.390.10">
    <property type="entry name" value="Collagenase (Catalytic Domain)"/>
    <property type="match status" value="1"/>
</dbReference>
<feature type="non-terminal residue" evidence="11">
    <location>
        <position position="610"/>
    </location>
</feature>
<dbReference type="GO" id="GO:0005886">
    <property type="term" value="C:plasma membrane"/>
    <property type="evidence" value="ECO:0007669"/>
    <property type="project" value="TreeGrafter"/>
</dbReference>
<dbReference type="PROSITE" id="PS50026">
    <property type="entry name" value="EGF_3"/>
    <property type="match status" value="1"/>
</dbReference>
<dbReference type="Pfam" id="PF01421">
    <property type="entry name" value="Reprolysin"/>
    <property type="match status" value="1"/>
</dbReference>
<dbReference type="PANTHER" id="PTHR11905">
    <property type="entry name" value="ADAM A DISINTEGRIN AND METALLOPROTEASE DOMAIN"/>
    <property type="match status" value="1"/>
</dbReference>
<dbReference type="InterPro" id="IPR034027">
    <property type="entry name" value="Reprolysin_adamalysin"/>
</dbReference>
<accession>A0A7K4KT89</accession>
<feature type="domain" description="Disintegrin" evidence="9">
    <location>
        <begin position="335"/>
        <end position="422"/>
    </location>
</feature>
<dbReference type="PROSITE" id="PS50215">
    <property type="entry name" value="ADAM_MEPRO"/>
    <property type="match status" value="1"/>
</dbReference>
<keyword evidence="3" id="KW-1133">Transmembrane helix</keyword>
<dbReference type="GO" id="GO:0006508">
    <property type="term" value="P:proteolysis"/>
    <property type="evidence" value="ECO:0007669"/>
    <property type="project" value="InterPro"/>
</dbReference>
<name>A0A7K4KT89_9AVES</name>
<evidence type="ECO:0000256" key="2">
    <source>
        <dbReference type="ARBA" id="ARBA00022692"/>
    </source>
</evidence>
<dbReference type="InterPro" id="IPR036436">
    <property type="entry name" value="Disintegrin_dom_sf"/>
</dbReference>
<feature type="disulfide bond" evidence="7">
    <location>
        <begin position="281"/>
        <end position="286"/>
    </location>
</feature>
<dbReference type="SUPFAM" id="SSF55486">
    <property type="entry name" value="Metalloproteases ('zincins'), catalytic domain"/>
    <property type="match status" value="1"/>
</dbReference>
<keyword evidence="2" id="KW-0812">Transmembrane</keyword>
<gene>
    <name evidence="11" type="primary">Adam2_1</name>
    <name evidence="11" type="ORF">CRYSOU_R12215</name>
</gene>
<evidence type="ECO:0000313" key="11">
    <source>
        <dbReference type="EMBL" id="NWI19664.1"/>
    </source>
</evidence>
<dbReference type="Pfam" id="PF08516">
    <property type="entry name" value="ADAM_CR"/>
    <property type="match status" value="1"/>
</dbReference>
<dbReference type="EMBL" id="VWPX01017722">
    <property type="protein sequence ID" value="NWI19664.1"/>
    <property type="molecule type" value="Genomic_DNA"/>
</dbReference>
<feature type="disulfide bond" evidence="6">
    <location>
        <begin position="585"/>
        <end position="594"/>
    </location>
</feature>
<dbReference type="SMART" id="SM00608">
    <property type="entry name" value="ACR"/>
    <property type="match status" value="1"/>
</dbReference>
<comment type="caution">
    <text evidence="11">The sequence shown here is derived from an EMBL/GenBank/DDBJ whole genome shotgun (WGS) entry which is preliminary data.</text>
</comment>
<keyword evidence="4" id="KW-0472">Membrane</keyword>
<dbReference type="InterPro" id="IPR024079">
    <property type="entry name" value="MetalloPept_cat_dom_sf"/>
</dbReference>
<evidence type="ECO:0000256" key="6">
    <source>
        <dbReference type="PROSITE-ProRule" id="PRU00076"/>
    </source>
</evidence>
<evidence type="ECO:0000256" key="4">
    <source>
        <dbReference type="ARBA" id="ARBA00023136"/>
    </source>
</evidence>
<dbReference type="FunFam" id="4.10.70.10:FF:000001">
    <property type="entry name" value="Disintegrin and metalloproteinase domain-containing protein 22"/>
    <property type="match status" value="1"/>
</dbReference>
<dbReference type="Gene3D" id="4.10.70.10">
    <property type="entry name" value="Disintegrin domain"/>
    <property type="match status" value="1"/>
</dbReference>
<comment type="caution">
    <text evidence="6">Lacks conserved residue(s) required for the propagation of feature annotation.</text>
</comment>
<keyword evidence="5 6" id="KW-1015">Disulfide bond</keyword>
<evidence type="ECO:0000256" key="3">
    <source>
        <dbReference type="ARBA" id="ARBA00022989"/>
    </source>
</evidence>